<keyword evidence="8" id="KW-0234">DNA repair</keyword>
<dbReference type="CDD" id="cd19489">
    <property type="entry name" value="Rad51D"/>
    <property type="match status" value="1"/>
</dbReference>
<dbReference type="SUPFAM" id="SSF52540">
    <property type="entry name" value="P-loop containing nucleoside triphosphate hydrolases"/>
    <property type="match status" value="1"/>
</dbReference>
<comment type="similarity">
    <text evidence="2">Belongs to the RecA family. RAD51 subfamily.</text>
</comment>
<evidence type="ECO:0000313" key="12">
    <source>
        <dbReference type="Proteomes" id="UP000594262"/>
    </source>
</evidence>
<accession>A0A7M5UD52</accession>
<dbReference type="GO" id="GO:0000724">
    <property type="term" value="P:double-strand break repair via homologous recombination"/>
    <property type="evidence" value="ECO:0007669"/>
    <property type="project" value="TreeGrafter"/>
</dbReference>
<evidence type="ECO:0000256" key="6">
    <source>
        <dbReference type="ARBA" id="ARBA00023125"/>
    </source>
</evidence>
<evidence type="ECO:0000256" key="5">
    <source>
        <dbReference type="ARBA" id="ARBA00022840"/>
    </source>
</evidence>
<reference evidence="11" key="1">
    <citation type="submission" date="2021-01" db="UniProtKB">
        <authorList>
            <consortium name="EnsemblMetazoa"/>
        </authorList>
    </citation>
    <scope>IDENTIFICATION</scope>
</reference>
<dbReference type="Proteomes" id="UP000594262">
    <property type="component" value="Unplaced"/>
</dbReference>
<dbReference type="GO" id="GO:0140664">
    <property type="term" value="F:ATP-dependent DNA damage sensor activity"/>
    <property type="evidence" value="ECO:0007669"/>
    <property type="project" value="InterPro"/>
</dbReference>
<protein>
    <recommendedName>
        <fullName evidence="10">RecA family profile 1 domain-containing protein</fullName>
    </recommendedName>
</protein>
<evidence type="ECO:0000256" key="3">
    <source>
        <dbReference type="ARBA" id="ARBA00022741"/>
    </source>
</evidence>
<name>A0A7M5UD52_9CNID</name>
<dbReference type="GeneID" id="136821197"/>
<dbReference type="Pfam" id="PF08423">
    <property type="entry name" value="Rad51"/>
    <property type="match status" value="1"/>
</dbReference>
<dbReference type="PANTHER" id="PTHR46457:SF1">
    <property type="entry name" value="DNA REPAIR PROTEIN RAD51 HOMOLOG 4"/>
    <property type="match status" value="1"/>
</dbReference>
<dbReference type="Gene3D" id="3.40.50.300">
    <property type="entry name" value="P-loop containing nucleotide triphosphate hydrolases"/>
    <property type="match status" value="1"/>
</dbReference>
<dbReference type="EnsemblMetazoa" id="CLYHEMT008965.2">
    <property type="protein sequence ID" value="CLYHEMP008965.2"/>
    <property type="gene ID" value="CLYHEMG008965"/>
</dbReference>
<evidence type="ECO:0000256" key="1">
    <source>
        <dbReference type="ARBA" id="ARBA00004123"/>
    </source>
</evidence>
<dbReference type="GO" id="GO:0007131">
    <property type="term" value="P:reciprocal meiotic recombination"/>
    <property type="evidence" value="ECO:0007669"/>
    <property type="project" value="TreeGrafter"/>
</dbReference>
<dbReference type="InterPro" id="IPR013632">
    <property type="entry name" value="Rad51_C"/>
</dbReference>
<keyword evidence="3" id="KW-0547">Nucleotide-binding</keyword>
<keyword evidence="4" id="KW-0227">DNA damage</keyword>
<sequence>MNDCKTEDSKDEQIKITTASKLFRDLSNSKTFDRKEIPLTALSELVSKHGCQLIQGAELWEETLNFSKIISTGTKKVDLLLDGGLYTGEMIEIFGPPSCGKTQFAFNVVANVLLSKAMNVLVYDSCGSFSAKRINELASFKNPELSPTQSRELFSKLSCVKVFDIFCLLTHLEQLKEKLSSGIDQFTTRLKFIIVDSITLLISPILGGKQTQGHGLMARLSILLKELAYENNIAVLVVNGTVTAKTGEYFNNKFKPALGKHWLSAPHVRLFMEFASTKDLTLRKLTIHKHHRLPILKNNASFYISKLGLQDDTS</sequence>
<evidence type="ECO:0000256" key="2">
    <source>
        <dbReference type="ARBA" id="ARBA00007095"/>
    </source>
</evidence>
<dbReference type="GO" id="GO:0003697">
    <property type="term" value="F:single-stranded DNA binding"/>
    <property type="evidence" value="ECO:0007669"/>
    <property type="project" value="TreeGrafter"/>
</dbReference>
<dbReference type="GO" id="GO:0000400">
    <property type="term" value="F:four-way junction DNA binding"/>
    <property type="evidence" value="ECO:0007669"/>
    <property type="project" value="TreeGrafter"/>
</dbReference>
<evidence type="ECO:0000313" key="11">
    <source>
        <dbReference type="EnsemblMetazoa" id="CLYHEMP008965.2"/>
    </source>
</evidence>
<keyword evidence="6" id="KW-0238">DNA-binding</keyword>
<evidence type="ECO:0000256" key="7">
    <source>
        <dbReference type="ARBA" id="ARBA00023172"/>
    </source>
</evidence>
<keyword evidence="12" id="KW-1185">Reference proteome</keyword>
<dbReference type="GO" id="GO:0005524">
    <property type="term" value="F:ATP binding"/>
    <property type="evidence" value="ECO:0007669"/>
    <property type="project" value="UniProtKB-KW"/>
</dbReference>
<evidence type="ECO:0000259" key="10">
    <source>
        <dbReference type="PROSITE" id="PS50162"/>
    </source>
</evidence>
<dbReference type="InterPro" id="IPR027417">
    <property type="entry name" value="P-loop_NTPase"/>
</dbReference>
<dbReference type="GO" id="GO:0033063">
    <property type="term" value="C:Rad51B-Rad51C-Rad51D-XRCC2 complex"/>
    <property type="evidence" value="ECO:0007669"/>
    <property type="project" value="TreeGrafter"/>
</dbReference>
<dbReference type="GO" id="GO:0005815">
    <property type="term" value="C:microtubule organizing center"/>
    <property type="evidence" value="ECO:0007669"/>
    <property type="project" value="TreeGrafter"/>
</dbReference>
<keyword evidence="7" id="KW-0233">DNA recombination</keyword>
<dbReference type="InterPro" id="IPR051988">
    <property type="entry name" value="HRR_RAD51_Paralog"/>
</dbReference>
<dbReference type="GO" id="GO:0000723">
    <property type="term" value="P:telomere maintenance"/>
    <property type="evidence" value="ECO:0007669"/>
    <property type="project" value="TreeGrafter"/>
</dbReference>
<keyword evidence="5" id="KW-0067">ATP-binding</keyword>
<evidence type="ECO:0000256" key="4">
    <source>
        <dbReference type="ARBA" id="ARBA00022763"/>
    </source>
</evidence>
<comment type="subcellular location">
    <subcellularLocation>
        <location evidence="1">Nucleus</location>
    </subcellularLocation>
</comment>
<dbReference type="PANTHER" id="PTHR46457">
    <property type="entry name" value="DNA REPAIR PROTEIN RAD51 HOMOLOG 4"/>
    <property type="match status" value="1"/>
</dbReference>
<evidence type="ECO:0000256" key="9">
    <source>
        <dbReference type="ARBA" id="ARBA00023242"/>
    </source>
</evidence>
<dbReference type="GO" id="GO:0005657">
    <property type="term" value="C:replication fork"/>
    <property type="evidence" value="ECO:0007669"/>
    <property type="project" value="TreeGrafter"/>
</dbReference>
<dbReference type="InterPro" id="IPR047323">
    <property type="entry name" value="Rad51D_C"/>
</dbReference>
<keyword evidence="9" id="KW-0539">Nucleus</keyword>
<dbReference type="RefSeq" id="XP_066933533.1">
    <property type="nucleotide sequence ID" value="XM_067077432.1"/>
</dbReference>
<dbReference type="GO" id="GO:0042148">
    <property type="term" value="P:DNA strand invasion"/>
    <property type="evidence" value="ECO:0007669"/>
    <property type="project" value="TreeGrafter"/>
</dbReference>
<evidence type="ECO:0000256" key="8">
    <source>
        <dbReference type="ARBA" id="ARBA00023204"/>
    </source>
</evidence>
<feature type="domain" description="RecA family profile 1" evidence="10">
    <location>
        <begin position="66"/>
        <end position="242"/>
    </location>
</feature>
<organism evidence="11 12">
    <name type="scientific">Clytia hemisphaerica</name>
    <dbReference type="NCBI Taxonomy" id="252671"/>
    <lineage>
        <taxon>Eukaryota</taxon>
        <taxon>Metazoa</taxon>
        <taxon>Cnidaria</taxon>
        <taxon>Hydrozoa</taxon>
        <taxon>Hydroidolina</taxon>
        <taxon>Leptothecata</taxon>
        <taxon>Obeliida</taxon>
        <taxon>Clytiidae</taxon>
        <taxon>Clytia</taxon>
    </lineage>
</organism>
<proteinExistence type="inferred from homology"/>
<dbReference type="PROSITE" id="PS50162">
    <property type="entry name" value="RECA_2"/>
    <property type="match status" value="1"/>
</dbReference>
<dbReference type="AlphaFoldDB" id="A0A7M5UD52"/>
<dbReference type="OrthoDB" id="9215500at2759"/>
<dbReference type="InterPro" id="IPR020588">
    <property type="entry name" value="RecA_ATP-bd"/>
</dbReference>